<evidence type="ECO:0000313" key="4">
    <source>
        <dbReference type="Proteomes" id="UP000007177"/>
    </source>
</evidence>
<evidence type="ECO:0000256" key="1">
    <source>
        <dbReference type="SAM" id="MobiDB-lite"/>
    </source>
</evidence>
<dbReference type="InterPro" id="IPR021136">
    <property type="entry name" value="Flagellar_hook_control-like_C"/>
</dbReference>
<protein>
    <recommendedName>
        <fullName evidence="2">Flagellar hook-length control protein-like C-terminal domain-containing protein</fullName>
    </recommendedName>
</protein>
<dbReference type="HOGENOM" id="CLU_543625_0_0_9"/>
<reference evidence="4" key="1">
    <citation type="submission" date="2011-07" db="EMBL/GenBank/DDBJ databases">
        <title>Complete genome sequence of Acetobacterium woodii.</title>
        <authorList>
            <person name="Poehlein A."/>
            <person name="Schmidt S."/>
            <person name="Kaster A.-K."/>
            <person name="Goenrich M."/>
            <person name="Vollmers J."/>
            <person name="Thuermer A."/>
            <person name="Gottschalk G."/>
            <person name="Thauer R.K."/>
            <person name="Daniel R."/>
            <person name="Mueller V."/>
        </authorList>
    </citation>
    <scope>NUCLEOTIDE SEQUENCE [LARGE SCALE GENOMIC DNA]</scope>
    <source>
        <strain evidence="4">ATCC 29683 / DSM 1030 / JCM 2381 / KCTC 1655 / WB1</strain>
    </source>
</reference>
<dbReference type="InterPro" id="IPR038610">
    <property type="entry name" value="FliK-like_C_sf"/>
</dbReference>
<dbReference type="OrthoDB" id="1777809at2"/>
<name>H6LE44_ACEWD</name>
<organism evidence="3 4">
    <name type="scientific">Acetobacterium woodii (strain ATCC 29683 / DSM 1030 / JCM 2381 / KCTC 1655 / WB1)</name>
    <dbReference type="NCBI Taxonomy" id="931626"/>
    <lineage>
        <taxon>Bacteria</taxon>
        <taxon>Bacillati</taxon>
        <taxon>Bacillota</taxon>
        <taxon>Clostridia</taxon>
        <taxon>Eubacteriales</taxon>
        <taxon>Eubacteriaceae</taxon>
        <taxon>Acetobacterium</taxon>
    </lineage>
</organism>
<evidence type="ECO:0000259" key="2">
    <source>
        <dbReference type="Pfam" id="PF02120"/>
    </source>
</evidence>
<dbReference type="Gene3D" id="3.30.750.140">
    <property type="match status" value="1"/>
</dbReference>
<dbReference type="RefSeq" id="WP_014356877.1">
    <property type="nucleotide sequence ID" value="NC_016894.1"/>
</dbReference>
<evidence type="ECO:0000313" key="3">
    <source>
        <dbReference type="EMBL" id="AFA49277.1"/>
    </source>
</evidence>
<proteinExistence type="predicted"/>
<gene>
    <name evidence="3" type="ordered locus">Awo_c25200</name>
</gene>
<keyword evidence="4" id="KW-1185">Reference proteome</keyword>
<sequence length="501" mass="54759">MNLGFHATGKSTMNGVNGVIAKADSLKSSQTKSDDRSAQFKDLFNQSKQDIKQAKAIRQQQKNTKELDAANKATSNETAADKQFEDDDVKLDLDKVESAGSKPEELESDNNNEDDSLLAVENAQLLGIQNLPVSPDETLTKLSFKSGSDETVSQVNRAAQLQDVLPVNGDNQNADKLNTDAEILSFTEVQKGTSVTEENDKSPAIGDELGKTAFRKLVSDEITKTNGSDAVGTKVNAQEAAASTGATKDYQSEDLKNQDVINENTQVDEGVPASVKEVGAEVNDEVNSEELVKPEITANDEKENNILQDDNENLGQKGIHEINVTNTNMNKSSEVKANTNVAVTQQVEQKILQNFEPNKPMVFQMTLSPENLGEIEVQLKYDQGKLIIDITAASKATQNLLGKQIDQLVRGLAIQNVQVETVHLNTPVEASENGENLASLMNNSTDLNQQQHNAHLRESFLRNSNIQNSLLNNGDEDHDNSIISIAQNLQYAGQRRINYLV</sequence>
<dbReference type="Proteomes" id="UP000007177">
    <property type="component" value="Chromosome"/>
</dbReference>
<dbReference type="CDD" id="cd17470">
    <property type="entry name" value="T3SS_Flik_C"/>
    <property type="match status" value="1"/>
</dbReference>
<dbReference type="EMBL" id="CP002987">
    <property type="protein sequence ID" value="AFA49277.1"/>
    <property type="molecule type" value="Genomic_DNA"/>
</dbReference>
<feature type="region of interest" description="Disordered" evidence="1">
    <location>
        <begin position="25"/>
        <end position="88"/>
    </location>
</feature>
<reference evidence="3 4" key="2">
    <citation type="journal article" date="2012" name="PLoS ONE">
        <title>An ancient pathway combining carbon dioxide fixation with the generation and utilization of a sodium ion gradient for ATP synthesis.</title>
        <authorList>
            <person name="Poehlein A."/>
            <person name="Schmidt S."/>
            <person name="Kaster A.K."/>
            <person name="Goenrich M."/>
            <person name="Vollmers J."/>
            <person name="Thurmer A."/>
            <person name="Bertsch J."/>
            <person name="Schuchmann K."/>
            <person name="Voigt B."/>
            <person name="Hecker M."/>
            <person name="Daniel R."/>
            <person name="Thauer R.K."/>
            <person name="Gottschalk G."/>
            <person name="Muller V."/>
        </authorList>
    </citation>
    <scope>NUCLEOTIDE SEQUENCE [LARGE SCALE GENOMIC DNA]</scope>
    <source>
        <strain evidence="4">ATCC 29683 / DSM 1030 / JCM 2381 / KCTC 1655 / WB1</strain>
    </source>
</reference>
<feature type="domain" description="Flagellar hook-length control protein-like C-terminal" evidence="2">
    <location>
        <begin position="355"/>
        <end position="425"/>
    </location>
</feature>
<dbReference type="KEGG" id="awo:Awo_c25200"/>
<dbReference type="STRING" id="931626.Awo_c25200"/>
<accession>H6LE44</accession>
<dbReference type="AlphaFoldDB" id="H6LE44"/>
<dbReference type="Pfam" id="PF02120">
    <property type="entry name" value="Flg_hook"/>
    <property type="match status" value="1"/>
</dbReference>